<dbReference type="InterPro" id="IPR017972">
    <property type="entry name" value="Cyt_P450_CS"/>
</dbReference>
<keyword evidence="5" id="KW-0503">Monooxygenase</keyword>
<protein>
    <recommendedName>
        <fullName evidence="9">Cytochrome P450</fullName>
    </recommendedName>
</protein>
<organism evidence="7 8">
    <name type="scientific">Eleusine coracana subsp. coracana</name>
    <dbReference type="NCBI Taxonomy" id="191504"/>
    <lineage>
        <taxon>Eukaryota</taxon>
        <taxon>Viridiplantae</taxon>
        <taxon>Streptophyta</taxon>
        <taxon>Embryophyta</taxon>
        <taxon>Tracheophyta</taxon>
        <taxon>Spermatophyta</taxon>
        <taxon>Magnoliopsida</taxon>
        <taxon>Liliopsida</taxon>
        <taxon>Poales</taxon>
        <taxon>Poaceae</taxon>
        <taxon>PACMAD clade</taxon>
        <taxon>Chloridoideae</taxon>
        <taxon>Cynodonteae</taxon>
        <taxon>Eleusininae</taxon>
        <taxon>Eleusine</taxon>
    </lineage>
</organism>
<dbReference type="InterPro" id="IPR002401">
    <property type="entry name" value="Cyt_P450_E_grp-I"/>
</dbReference>
<dbReference type="SUPFAM" id="SSF48264">
    <property type="entry name" value="Cytochrome P450"/>
    <property type="match status" value="1"/>
</dbReference>
<dbReference type="GO" id="GO:0016705">
    <property type="term" value="F:oxidoreductase activity, acting on paired donors, with incorporation or reduction of molecular oxygen"/>
    <property type="evidence" value="ECO:0007669"/>
    <property type="project" value="InterPro"/>
</dbReference>
<dbReference type="PANTHER" id="PTHR47955:SF15">
    <property type="entry name" value="CYTOCHROME P450 71A2-LIKE"/>
    <property type="match status" value="1"/>
</dbReference>
<evidence type="ECO:0000256" key="6">
    <source>
        <dbReference type="SAM" id="SignalP"/>
    </source>
</evidence>
<dbReference type="GO" id="GO:0004497">
    <property type="term" value="F:monooxygenase activity"/>
    <property type="evidence" value="ECO:0007669"/>
    <property type="project" value="UniProtKB-KW"/>
</dbReference>
<evidence type="ECO:0000256" key="4">
    <source>
        <dbReference type="PIRSR" id="PIRSR602401-1"/>
    </source>
</evidence>
<evidence type="ECO:0008006" key="9">
    <source>
        <dbReference type="Google" id="ProtNLM"/>
    </source>
</evidence>
<gene>
    <name evidence="7" type="primary">gb27216</name>
    <name evidence="7" type="ORF">PR202_gb27216</name>
</gene>
<evidence type="ECO:0000256" key="1">
    <source>
        <dbReference type="ARBA" id="ARBA00010617"/>
    </source>
</evidence>
<feature type="binding site" description="axial binding residue" evidence="4">
    <location>
        <position position="474"/>
    </location>
    <ligand>
        <name>heme</name>
        <dbReference type="ChEBI" id="CHEBI:30413"/>
    </ligand>
    <ligandPart>
        <name>Fe</name>
        <dbReference type="ChEBI" id="CHEBI:18248"/>
    </ligandPart>
</feature>
<dbReference type="AlphaFoldDB" id="A0AAV5FTY0"/>
<dbReference type="InterPro" id="IPR036396">
    <property type="entry name" value="Cyt_P450_sf"/>
</dbReference>
<keyword evidence="4 5" id="KW-0349">Heme</keyword>
<evidence type="ECO:0000256" key="5">
    <source>
        <dbReference type="RuleBase" id="RU000461"/>
    </source>
</evidence>
<accession>A0AAV5FTY0</accession>
<sequence>MAAAVLSFIVALLLSVVAWSWKRRRSGSNNSNNDGLLPPSPRRLPVVGHLHLLGSLPHRGLRSIAASHGPVLLLRLGRAPTVVVSSASGTEEVMRARDLAFASRPASAMADRLMYHLLSARRTLSFRRVREQEAEKLVAQIRRRCCCSDSEPMDLVELLVGYANNVVSRAAFGDESSRGLYEEDDDADRGRRVREVLNEFQKLLATQPVGEILPWLGCWVDAVTGLDRRVRRTFQALDALLDKVIEDHRHRQSRRDFVEEDDRRDFVDVLLDVSRNEKEYGVRLGTNEIKAIILVSTTPYLLLFSRLGSSLLSNENYSINKDMFAAGSDTTSTAMEWAMAELVTHPRAMRRIQHEIRQAAVGEKHIDDKLPCLNAVIKETLRLHPPIPLLVPRQTLEDTELLGYRVPAGTRVVVNAWAIGRDPATWGRDADEFVPDRFLLLGNNNGSTAAAEVDVDYKGQSFELIPFGAGRRGCPGVGFAEQTVQTGLATLLYHFDWDPAPLDMTEMNGLTVHIKAGLHLRAKPWIPPSAPN</sequence>
<proteinExistence type="inferred from homology"/>
<feature type="chain" id="PRO_5043797818" description="Cytochrome P450" evidence="6">
    <location>
        <begin position="19"/>
        <end position="532"/>
    </location>
</feature>
<dbReference type="GO" id="GO:0005506">
    <property type="term" value="F:iron ion binding"/>
    <property type="evidence" value="ECO:0007669"/>
    <property type="project" value="InterPro"/>
</dbReference>
<keyword evidence="3 4" id="KW-0408">Iron</keyword>
<dbReference type="EMBL" id="BQKI01000095">
    <property type="protein sequence ID" value="GJN38196.1"/>
    <property type="molecule type" value="Genomic_DNA"/>
</dbReference>
<keyword evidence="2 4" id="KW-0479">Metal-binding</keyword>
<dbReference type="Proteomes" id="UP001054889">
    <property type="component" value="Unassembled WGS sequence"/>
</dbReference>
<comment type="caution">
    <text evidence="7">The sequence shown here is derived from an EMBL/GenBank/DDBJ whole genome shotgun (WGS) entry which is preliminary data.</text>
</comment>
<evidence type="ECO:0000313" key="8">
    <source>
        <dbReference type="Proteomes" id="UP001054889"/>
    </source>
</evidence>
<keyword evidence="5" id="KW-0560">Oxidoreductase</keyword>
<comment type="similarity">
    <text evidence="1 5">Belongs to the cytochrome P450 family.</text>
</comment>
<dbReference type="PANTHER" id="PTHR47955">
    <property type="entry name" value="CYTOCHROME P450 FAMILY 71 PROTEIN"/>
    <property type="match status" value="1"/>
</dbReference>
<reference evidence="7" key="1">
    <citation type="journal article" date="2018" name="DNA Res.">
        <title>Multiple hybrid de novo genome assembly of finger millet, an orphan allotetraploid crop.</title>
        <authorList>
            <person name="Hatakeyama M."/>
            <person name="Aluri S."/>
            <person name="Balachadran M.T."/>
            <person name="Sivarajan S.R."/>
            <person name="Patrignani A."/>
            <person name="Gruter S."/>
            <person name="Poveda L."/>
            <person name="Shimizu-Inatsugi R."/>
            <person name="Baeten J."/>
            <person name="Francoijs K.J."/>
            <person name="Nataraja K.N."/>
            <person name="Reddy Y.A.N."/>
            <person name="Phadnis S."/>
            <person name="Ravikumar R.L."/>
            <person name="Schlapbach R."/>
            <person name="Sreeman S.M."/>
            <person name="Shimizu K.K."/>
        </authorList>
    </citation>
    <scope>NUCLEOTIDE SEQUENCE</scope>
</reference>
<reference evidence="7" key="2">
    <citation type="submission" date="2021-12" db="EMBL/GenBank/DDBJ databases">
        <title>Resequencing data analysis of finger millet.</title>
        <authorList>
            <person name="Hatakeyama M."/>
            <person name="Aluri S."/>
            <person name="Balachadran M.T."/>
            <person name="Sivarajan S.R."/>
            <person name="Poveda L."/>
            <person name="Shimizu-Inatsugi R."/>
            <person name="Schlapbach R."/>
            <person name="Sreeman S.M."/>
            <person name="Shimizu K.K."/>
        </authorList>
    </citation>
    <scope>NUCLEOTIDE SEQUENCE</scope>
</reference>
<keyword evidence="6" id="KW-0732">Signal</keyword>
<dbReference type="PRINTS" id="PR00463">
    <property type="entry name" value="EP450I"/>
</dbReference>
<dbReference type="Gene3D" id="1.10.630.10">
    <property type="entry name" value="Cytochrome P450"/>
    <property type="match status" value="1"/>
</dbReference>
<dbReference type="InterPro" id="IPR001128">
    <property type="entry name" value="Cyt_P450"/>
</dbReference>
<dbReference type="GO" id="GO:0020037">
    <property type="term" value="F:heme binding"/>
    <property type="evidence" value="ECO:0007669"/>
    <property type="project" value="InterPro"/>
</dbReference>
<evidence type="ECO:0000256" key="2">
    <source>
        <dbReference type="ARBA" id="ARBA00022723"/>
    </source>
</evidence>
<dbReference type="PROSITE" id="PS00086">
    <property type="entry name" value="CYTOCHROME_P450"/>
    <property type="match status" value="1"/>
</dbReference>
<comment type="cofactor">
    <cofactor evidence="4">
        <name>heme</name>
        <dbReference type="ChEBI" id="CHEBI:30413"/>
    </cofactor>
</comment>
<evidence type="ECO:0000313" key="7">
    <source>
        <dbReference type="EMBL" id="GJN38196.1"/>
    </source>
</evidence>
<feature type="signal peptide" evidence="6">
    <location>
        <begin position="1"/>
        <end position="18"/>
    </location>
</feature>
<dbReference type="Pfam" id="PF00067">
    <property type="entry name" value="p450"/>
    <property type="match status" value="3"/>
</dbReference>
<dbReference type="PRINTS" id="PR00385">
    <property type="entry name" value="P450"/>
</dbReference>
<keyword evidence="8" id="KW-1185">Reference proteome</keyword>
<name>A0AAV5FTY0_ELECO</name>
<evidence type="ECO:0000256" key="3">
    <source>
        <dbReference type="ARBA" id="ARBA00023004"/>
    </source>
</evidence>